<sequence>MTPTLLTNDINSAKNFYFSSARAISGDGNVIGGIGESSHERAGAAVIWQNGTIKEFMNFGRAYYDETKVHPTSYKANNAAIWAVSHDGSTYAGEALYSYRGKAGFTTRDFKARFPAIWLADNDKPIRLATIRQGGLGTIGNRAGDNTTVSGKVNALSANGSIAIGQSIPEKDSYNESSTKLAVLWKRGENGWITGTKPEILPTPYEKSDYYAPSANANAISHAGNVIAGSADWIKAVNKNTSFSKDQRPTIWTSENLSDWKVTRLPVEEHDNFNGMAHAISADGITVAGYTQTTTDVKRNQAVVWKNNGQDKSVSENWTFTYLKSLTHHRAEEHDAGSSFAYSLNKDGSIVGGIATTEQDCATTEKPDDNCIARPVVWYNTTSKPLELNTLKADGSGNGAVYALNDDGTIAVGVADTDLTDGYARTQKAVVWKITYPKTPLPEAPTSPKPTQPDTPKLNTLPSTPEQAPITYTVSSVETPTSTVLGYSFAMTISGDGRVIGGIGESRTERGGAATIWKEGQTIALRNFEGNTNHAAVWAISHDGLTYGGEARSHYFRKADNRKVISKYPAIWQNGHDHPTRLDTLGLNGMGAVNNLIDNPTQVSGKVSALSADGAFAVGQSIAPIDYTFDPRAKQAVLWKREGTQWQEGSKPIRLETPFSNSTYYTPSADARTISHDGQVIAGSADFIGKRLERQSIKNQRPAIWIDDGSEDWKVTRLNVDTKHNFNGAVHALNADGSVAVGYTQVSPNVKQNQAVLWKNNGQDKGRSENWHYTYLKSLTNYTSDQHDAGSSFAYALNAQGNIIGGTAAIDQGCATTDRPDDNCVSRPVIWYDSAQKPVALSTLKTEGIGEGAIYGLNHDGTIAVGVSETDLTDDFNRPIQKATVWKLDYTQAIPKVSDPVSIQDTRETMGQLGTRALATISSQNRLLSSLTESFSGFDAIDSNAYALADYSRIDFRNTFVEAKSTLPSHLNRQTQPSKLYAAGQAGRIFVRTKATVDAEKQDRSLLTQLNIGYVMNENFALGTALFHTPYSKQVNGYKRTSDNLGIGLYAQWKQAVENGHWYLRATGAVNRYQVEIERQAIEGTEQAKGKTNVSSQSVALLAGANAHILSGGHAGLYTGLKYTEVKQHGYQEESVAFPVSYAPLKFRHTAAMLGITTSIPLTNQLFWEPKAEIEYALSLKNPHYHAKADGIGDVKMQGDFKRLRGDISSTLRYNISAKSSIDLTPYVGRGLSGNAYWGGSVGFNVTF</sequence>
<dbReference type="RefSeq" id="WP_016534606.1">
    <property type="nucleotide sequence ID" value="NZ_CP030096.1"/>
</dbReference>
<reference evidence="3 4" key="1">
    <citation type="journal article" date="2018" name="Front. Microbiol.">
        <title>Genetic and Phylogenetic Characteristics of Pasteurella multocida Isolates From Different Host Species.</title>
        <authorList>
            <person name="Peng Z."/>
            <person name="Liang W."/>
            <person name="Wang F."/>
            <person name="Xu Z."/>
            <person name="Xie Z."/>
            <person name="Lian Z."/>
            <person name="Hua L."/>
            <person name="Zhou R."/>
            <person name="Chen H."/>
            <person name="Wu B."/>
        </authorList>
    </citation>
    <scope>NUCLEOTIDE SEQUENCE [LARGE SCALE GENOMIC DNA]</scope>
    <source>
        <strain evidence="3 4">HNA06</strain>
    </source>
</reference>
<name>A0A849CP11_PASMD</name>
<evidence type="ECO:0000259" key="2">
    <source>
        <dbReference type="PROSITE" id="PS51208"/>
    </source>
</evidence>
<dbReference type="Proteomes" id="UP000540079">
    <property type="component" value="Unassembled WGS sequence"/>
</dbReference>
<dbReference type="Gene3D" id="2.40.128.130">
    <property type="entry name" value="Autotransporter beta-domain"/>
    <property type="match status" value="1"/>
</dbReference>
<organism evidence="3 4">
    <name type="scientific">Pasteurella multocida</name>
    <dbReference type="NCBI Taxonomy" id="747"/>
    <lineage>
        <taxon>Bacteria</taxon>
        <taxon>Pseudomonadati</taxon>
        <taxon>Pseudomonadota</taxon>
        <taxon>Gammaproteobacteria</taxon>
        <taxon>Pasteurellales</taxon>
        <taxon>Pasteurellaceae</taxon>
        <taxon>Pasteurella</taxon>
    </lineage>
</organism>
<feature type="region of interest" description="Disordered" evidence="1">
    <location>
        <begin position="438"/>
        <end position="466"/>
    </location>
</feature>
<evidence type="ECO:0000313" key="4">
    <source>
        <dbReference type="Proteomes" id="UP000540079"/>
    </source>
</evidence>
<dbReference type="InterPro" id="IPR005546">
    <property type="entry name" value="Autotransporte_beta"/>
</dbReference>
<evidence type="ECO:0000256" key="1">
    <source>
        <dbReference type="SAM" id="MobiDB-lite"/>
    </source>
</evidence>
<feature type="compositionally biased region" description="Polar residues" evidence="1">
    <location>
        <begin position="454"/>
        <end position="466"/>
    </location>
</feature>
<dbReference type="AlphaFoldDB" id="A0A849CP11"/>
<dbReference type="EMBL" id="PPVL01000009">
    <property type="protein sequence ID" value="NNI79654.1"/>
    <property type="molecule type" value="Genomic_DNA"/>
</dbReference>
<dbReference type="InterPro" id="IPR036709">
    <property type="entry name" value="Autotransporte_beta_dom_sf"/>
</dbReference>
<gene>
    <name evidence="3" type="ORF">C2800_09515</name>
</gene>
<dbReference type="PROSITE" id="PS51208">
    <property type="entry name" value="AUTOTRANSPORTER"/>
    <property type="match status" value="1"/>
</dbReference>
<accession>A0A849CP11</accession>
<protein>
    <submittedName>
        <fullName evidence="3">Autotransporter subunit beta</fullName>
    </submittedName>
</protein>
<dbReference type="SMART" id="SM00869">
    <property type="entry name" value="Autotransporter"/>
    <property type="match status" value="1"/>
</dbReference>
<feature type="domain" description="Autotransporter" evidence="2">
    <location>
        <begin position="973"/>
        <end position="1248"/>
    </location>
</feature>
<comment type="caution">
    <text evidence="3">The sequence shown here is derived from an EMBL/GenBank/DDBJ whole genome shotgun (WGS) entry which is preliminary data.</text>
</comment>
<feature type="compositionally biased region" description="Pro residues" evidence="1">
    <location>
        <begin position="439"/>
        <end position="453"/>
    </location>
</feature>
<dbReference type="SUPFAM" id="SSF103515">
    <property type="entry name" value="Autotransporter"/>
    <property type="match status" value="1"/>
</dbReference>
<proteinExistence type="predicted"/>
<evidence type="ECO:0000313" key="3">
    <source>
        <dbReference type="EMBL" id="NNI79654.1"/>
    </source>
</evidence>